<dbReference type="GO" id="GO:0016887">
    <property type="term" value="F:ATP hydrolysis activity"/>
    <property type="evidence" value="ECO:0007669"/>
    <property type="project" value="InterPro"/>
</dbReference>
<sequence length="345" mass="37084">MADALLRLENVGRVFPTDAGPAPAVDGVDLALAAGSVTCLVGESGSGKTTTARIAAGLTTASSGRVLFDGRPLAELGRSGLVAFRRAVQYIHQDPYASLNPTRTVQSTLVSALLRQRRRGLWCGRSEHRAARSRAAELLSMVDLTPPENYLAKYPHQLSGGQRQRVAIARALTTGPRLIIADESTSMLDVSIRISLLNVLTGLRERLDVGYLFITHDLALAKYFGRDGRTAVMYLGRIVENGPTSRVIGDPQHPYTRALLAAVPEPDPDLTRGKRAIELRSADVPSLTAIPDGCPFHPRCPMARPEPCQLERPVLTGAAGHRAACHRTADVRAELPLLGDSAVTR</sequence>
<evidence type="ECO:0000259" key="4">
    <source>
        <dbReference type="PROSITE" id="PS50893"/>
    </source>
</evidence>
<reference evidence="6" key="1">
    <citation type="submission" date="2016-10" db="EMBL/GenBank/DDBJ databases">
        <authorList>
            <person name="Varghese N."/>
            <person name="Submissions S."/>
        </authorList>
    </citation>
    <scope>NUCLEOTIDE SEQUENCE [LARGE SCALE GENOMIC DNA]</scope>
    <source>
        <strain evidence="6">DSM 45237</strain>
    </source>
</reference>
<organism evidence="5 6">
    <name type="scientific">Jiangella alba</name>
    <dbReference type="NCBI Taxonomy" id="561176"/>
    <lineage>
        <taxon>Bacteria</taxon>
        <taxon>Bacillati</taxon>
        <taxon>Actinomycetota</taxon>
        <taxon>Actinomycetes</taxon>
        <taxon>Jiangellales</taxon>
        <taxon>Jiangellaceae</taxon>
        <taxon>Jiangella</taxon>
    </lineage>
</organism>
<accession>A0A1H5PVV6</accession>
<dbReference type="STRING" id="561176.SAMN04488561_6163"/>
<dbReference type="InterPro" id="IPR017871">
    <property type="entry name" value="ABC_transporter-like_CS"/>
</dbReference>
<evidence type="ECO:0000313" key="6">
    <source>
        <dbReference type="Proteomes" id="UP000181980"/>
    </source>
</evidence>
<gene>
    <name evidence="5" type="ORF">SAMN04488561_6163</name>
</gene>
<dbReference type="GO" id="GO:0055085">
    <property type="term" value="P:transmembrane transport"/>
    <property type="evidence" value="ECO:0007669"/>
    <property type="project" value="UniProtKB-ARBA"/>
</dbReference>
<dbReference type="RefSeq" id="WP_069114292.1">
    <property type="nucleotide sequence ID" value="NZ_FNUC01000004.1"/>
</dbReference>
<evidence type="ECO:0000256" key="3">
    <source>
        <dbReference type="ARBA" id="ARBA00022840"/>
    </source>
</evidence>
<dbReference type="Proteomes" id="UP000181980">
    <property type="component" value="Unassembled WGS sequence"/>
</dbReference>
<name>A0A1H5PVV6_9ACTN</name>
<proteinExistence type="predicted"/>
<dbReference type="InterPro" id="IPR050319">
    <property type="entry name" value="ABC_transp_ATP-bind"/>
</dbReference>
<dbReference type="GO" id="GO:0015833">
    <property type="term" value="P:peptide transport"/>
    <property type="evidence" value="ECO:0007669"/>
    <property type="project" value="InterPro"/>
</dbReference>
<dbReference type="Pfam" id="PF00005">
    <property type="entry name" value="ABC_tran"/>
    <property type="match status" value="1"/>
</dbReference>
<dbReference type="PROSITE" id="PS00211">
    <property type="entry name" value="ABC_TRANSPORTER_1"/>
    <property type="match status" value="1"/>
</dbReference>
<dbReference type="InterPro" id="IPR013563">
    <property type="entry name" value="Oligopep_ABC_C"/>
</dbReference>
<protein>
    <submittedName>
        <fullName evidence="5">Peptide/nickel transport system ATP-binding protein</fullName>
    </submittedName>
</protein>
<dbReference type="SUPFAM" id="SSF52540">
    <property type="entry name" value="P-loop containing nucleoside triphosphate hydrolases"/>
    <property type="match status" value="1"/>
</dbReference>
<evidence type="ECO:0000313" key="5">
    <source>
        <dbReference type="EMBL" id="SEF17992.1"/>
    </source>
</evidence>
<keyword evidence="6" id="KW-1185">Reference proteome</keyword>
<dbReference type="EMBL" id="FNUC01000004">
    <property type="protein sequence ID" value="SEF17992.1"/>
    <property type="molecule type" value="Genomic_DNA"/>
</dbReference>
<dbReference type="SMART" id="SM00382">
    <property type="entry name" value="AAA"/>
    <property type="match status" value="1"/>
</dbReference>
<dbReference type="InterPro" id="IPR003439">
    <property type="entry name" value="ABC_transporter-like_ATP-bd"/>
</dbReference>
<keyword evidence="2" id="KW-0547">Nucleotide-binding</keyword>
<dbReference type="InterPro" id="IPR027417">
    <property type="entry name" value="P-loop_NTPase"/>
</dbReference>
<evidence type="ECO:0000256" key="1">
    <source>
        <dbReference type="ARBA" id="ARBA00022448"/>
    </source>
</evidence>
<evidence type="ECO:0000256" key="2">
    <source>
        <dbReference type="ARBA" id="ARBA00022741"/>
    </source>
</evidence>
<keyword evidence="3 5" id="KW-0067">ATP-binding</keyword>
<dbReference type="GO" id="GO:0005524">
    <property type="term" value="F:ATP binding"/>
    <property type="evidence" value="ECO:0007669"/>
    <property type="project" value="UniProtKB-KW"/>
</dbReference>
<dbReference type="PROSITE" id="PS50893">
    <property type="entry name" value="ABC_TRANSPORTER_2"/>
    <property type="match status" value="1"/>
</dbReference>
<feature type="domain" description="ABC transporter" evidence="4">
    <location>
        <begin position="6"/>
        <end position="260"/>
    </location>
</feature>
<dbReference type="AlphaFoldDB" id="A0A1H5PVV6"/>
<dbReference type="Pfam" id="PF08352">
    <property type="entry name" value="oligo_HPY"/>
    <property type="match status" value="1"/>
</dbReference>
<dbReference type="Gene3D" id="3.40.50.300">
    <property type="entry name" value="P-loop containing nucleotide triphosphate hydrolases"/>
    <property type="match status" value="1"/>
</dbReference>
<dbReference type="InterPro" id="IPR003593">
    <property type="entry name" value="AAA+_ATPase"/>
</dbReference>
<dbReference type="CDD" id="cd03257">
    <property type="entry name" value="ABC_NikE_OppD_transporters"/>
    <property type="match status" value="1"/>
</dbReference>
<keyword evidence="1" id="KW-0813">Transport</keyword>
<dbReference type="PANTHER" id="PTHR43776">
    <property type="entry name" value="TRANSPORT ATP-BINDING PROTEIN"/>
    <property type="match status" value="1"/>
</dbReference>
<dbReference type="NCBIfam" id="TIGR01727">
    <property type="entry name" value="oligo_HPY"/>
    <property type="match status" value="1"/>
</dbReference>